<comment type="function">
    <text evidence="5">Non-catalytic subunit of the queuine tRNA-ribosyltransferase (TGT) that catalyzes the base-exchange of a guanine (G) residue with queuine (Q) at position 34 (anticodon wobble position) in tRNAs with GU(N) anticodons (tRNA-Asp, -Asn, -His and -Tyr), resulting in the hypermodified nucleoside queuosine (7-(((4,5-cis-dihydroxy-2-cyclopenten-1-yl)amino)methyl)-7-deazaguanosine).</text>
</comment>
<accession>A0A0J6I800</accession>
<evidence type="ECO:0000256" key="2">
    <source>
        <dbReference type="ARBA" id="ARBA00022694"/>
    </source>
</evidence>
<dbReference type="OrthoDB" id="27601at2759"/>
<feature type="binding site" evidence="5">
    <location>
        <position position="370"/>
    </location>
    <ligand>
        <name>Zn(2+)</name>
        <dbReference type="ChEBI" id="CHEBI:29105"/>
    </ligand>
</feature>
<evidence type="ECO:0000256" key="3">
    <source>
        <dbReference type="ARBA" id="ARBA00022723"/>
    </source>
</evidence>
<feature type="region of interest" description="Disordered" evidence="6">
    <location>
        <begin position="404"/>
        <end position="472"/>
    </location>
</feature>
<dbReference type="InterPro" id="IPR028592">
    <property type="entry name" value="QTRTD1"/>
</dbReference>
<dbReference type="Proteomes" id="UP000054567">
    <property type="component" value="Unassembled WGS sequence"/>
</dbReference>
<feature type="domain" description="tRNA-guanine(15) transglycosylase-like" evidence="7">
    <location>
        <begin position="28"/>
        <end position="403"/>
    </location>
</feature>
<evidence type="ECO:0000256" key="5">
    <source>
        <dbReference type="HAMAP-Rule" id="MF_03043"/>
    </source>
</evidence>
<dbReference type="InterPro" id="IPR002616">
    <property type="entry name" value="tRNA_ribo_trans-like"/>
</dbReference>
<sequence>MNSNSPNNLADEMHGFTLLNSAPSILAPRLGRLCLKGRKPIQTPHYVPITSRGAVPHVSHDTMRDHMSVQSLYAGLEDFIERGPRVTPPVYQTPAQQSESALRNFLCHQDDILLILGPRRIPPIACTTPNSSNSITIFTSVGFRQLEDGEYAKAIEKLQPDFAVGLADLVLTQPPGVKRRERMVDRTHAWTRDTIDRLYGAGNTSGVSNKSLFLAPLLPLEKELQLLYVQDLEDEMKDSISGFALFDGSTVEAVPDSMSHLVRMFFGNPHTPHRVLREISLGIDLTTIPFIGTASDAGLAFDFTFPQPPTENSKRNLPLAFDMWLSSHAVDTEPLKPGCQCYTCKNHHRAYIQHLLNAKEMLAWTLLQIHNHHVMDQFFAAVRGSIWNGTFAQDVETFERAYAPEFPEQTGQGPRIRGYQAKSEHGASKRNPRAYGRLDDHAQKLMEAESSVPTPDVGADELQAHGFAEKSE</sequence>
<keyword evidence="1 5" id="KW-0963">Cytoplasm</keyword>
<feature type="binding site" evidence="5">
    <location>
        <position position="344"/>
    </location>
    <ligand>
        <name>Zn(2+)</name>
        <dbReference type="ChEBI" id="CHEBI:29105"/>
    </ligand>
</feature>
<evidence type="ECO:0000256" key="6">
    <source>
        <dbReference type="SAM" id="MobiDB-lite"/>
    </source>
</evidence>
<proteinExistence type="inferred from homology"/>
<keyword evidence="2 5" id="KW-0819">tRNA processing</keyword>
<reference evidence="9" key="2">
    <citation type="journal article" date="2009" name="Genome Res.">
        <title>Comparative genomic analyses of the human fungal pathogens Coccidioides and their relatives.</title>
        <authorList>
            <person name="Sharpton T.J."/>
            <person name="Stajich J.E."/>
            <person name="Rounsley S.D."/>
            <person name="Gardner M.J."/>
            <person name="Wortman J.R."/>
            <person name="Jordar V.S."/>
            <person name="Maiti R."/>
            <person name="Kodira C.D."/>
            <person name="Neafsey D.E."/>
            <person name="Zeng Q."/>
            <person name="Hung C.-Y."/>
            <person name="McMahan C."/>
            <person name="Muszewska A."/>
            <person name="Grynberg M."/>
            <person name="Mandel M.A."/>
            <person name="Kellner E.M."/>
            <person name="Barker B.M."/>
            <person name="Galgiani J.N."/>
            <person name="Orbach M.J."/>
            <person name="Kirkland T.N."/>
            <person name="Cole G.T."/>
            <person name="Henn M.R."/>
            <person name="Birren B.W."/>
            <person name="Taylor J.W."/>
        </authorList>
    </citation>
    <scope>NUCLEOTIDE SEQUENCE [LARGE SCALE GENOMIC DNA]</scope>
    <source>
        <strain evidence="9">RMSCC 3488</strain>
    </source>
</reference>
<dbReference type="PANTHER" id="PTHR46064">
    <property type="entry name" value="QUEUINE TRNA-RIBOSYLTRANSFERASE ACCESSORY SUBUNIT 2"/>
    <property type="match status" value="1"/>
</dbReference>
<dbReference type="PANTHER" id="PTHR46064:SF1">
    <property type="entry name" value="QUEUINE TRNA-RIBOSYLTRANSFERASE ACCESSORY SUBUNIT 2"/>
    <property type="match status" value="1"/>
</dbReference>
<dbReference type="GO" id="GO:0005737">
    <property type="term" value="C:cytoplasm"/>
    <property type="evidence" value="ECO:0007669"/>
    <property type="project" value="UniProtKB-SubCell"/>
</dbReference>
<dbReference type="GO" id="GO:0006400">
    <property type="term" value="P:tRNA modification"/>
    <property type="evidence" value="ECO:0007669"/>
    <property type="project" value="InterPro"/>
</dbReference>
<evidence type="ECO:0000313" key="8">
    <source>
        <dbReference type="EMBL" id="KMM67592.1"/>
    </source>
</evidence>
<keyword evidence="4 5" id="KW-0862">Zinc</keyword>
<dbReference type="FunFam" id="3.20.20.105:FF:000007">
    <property type="entry name" value="Queuine tRNA-ribosyltransferase accessory subunit 2"/>
    <property type="match status" value="1"/>
</dbReference>
<name>A0A0J6I800_COCPO</name>
<dbReference type="AlphaFoldDB" id="A0A0J6I800"/>
<comment type="similarity">
    <text evidence="5">Belongs to the queuine tRNA-ribosyltransferase family. QTRT2 subfamily.</text>
</comment>
<feature type="binding site" evidence="5">
    <location>
        <position position="339"/>
    </location>
    <ligand>
        <name>Zn(2+)</name>
        <dbReference type="ChEBI" id="CHEBI:29105"/>
    </ligand>
</feature>
<comment type="subunit">
    <text evidence="5">Heterodimer of a catalytic subunit and an accessory subunit.</text>
</comment>
<dbReference type="GO" id="GO:0008479">
    <property type="term" value="F:tRNA-guanosine(34) queuine transglycosylase activity"/>
    <property type="evidence" value="ECO:0007669"/>
    <property type="project" value="UniProtKB-UniRule"/>
</dbReference>
<comment type="subcellular location">
    <subcellularLocation>
        <location evidence="5">Cytoplasm</location>
    </subcellularLocation>
</comment>
<dbReference type="InterPro" id="IPR036511">
    <property type="entry name" value="TGT-like_sf"/>
</dbReference>
<feature type="binding site" evidence="5">
    <location>
        <position position="341"/>
    </location>
    <ligand>
        <name>Zn(2+)</name>
        <dbReference type="ChEBI" id="CHEBI:29105"/>
    </ligand>
</feature>
<dbReference type="Pfam" id="PF01702">
    <property type="entry name" value="TGT"/>
    <property type="match status" value="1"/>
</dbReference>
<dbReference type="GO" id="GO:0046872">
    <property type="term" value="F:metal ion binding"/>
    <property type="evidence" value="ECO:0007669"/>
    <property type="project" value="UniProtKB-KW"/>
</dbReference>
<protein>
    <recommendedName>
        <fullName evidence="5">Queuine tRNA-ribosyltransferase accessory subunit 2</fullName>
    </recommendedName>
    <alternativeName>
        <fullName evidence="5">Queuine tRNA-ribosyltransferase domain-containing protein 1</fullName>
    </alternativeName>
</protein>
<reference evidence="9" key="3">
    <citation type="journal article" date="2010" name="Genome Res.">
        <title>Population genomic sequencing of Coccidioides fungi reveals recent hybridization and transposon control.</title>
        <authorList>
            <person name="Neafsey D.E."/>
            <person name="Barker B.M."/>
            <person name="Sharpton T.J."/>
            <person name="Stajich J.E."/>
            <person name="Park D.J."/>
            <person name="Whiston E."/>
            <person name="Hung C.-Y."/>
            <person name="McMahan C."/>
            <person name="White J."/>
            <person name="Sykes S."/>
            <person name="Heiman D."/>
            <person name="Young S."/>
            <person name="Zeng Q."/>
            <person name="Abouelleil A."/>
            <person name="Aftuck L."/>
            <person name="Bessette D."/>
            <person name="Brown A."/>
            <person name="FitzGerald M."/>
            <person name="Lui A."/>
            <person name="Macdonald J.P."/>
            <person name="Priest M."/>
            <person name="Orbach M.J."/>
            <person name="Galgiani J.N."/>
            <person name="Kirkland T.N."/>
            <person name="Cole G.T."/>
            <person name="Birren B.W."/>
            <person name="Henn M.R."/>
            <person name="Taylor J.W."/>
            <person name="Rounsley S.D."/>
        </authorList>
    </citation>
    <scope>NUCLEOTIDE SEQUENCE [LARGE SCALE GENOMIC DNA]</scope>
    <source>
        <strain evidence="9">RMSCC 3488</strain>
    </source>
</reference>
<dbReference type="Gene3D" id="3.20.20.105">
    <property type="entry name" value="Queuine tRNA-ribosyltransferase-like"/>
    <property type="match status" value="1"/>
</dbReference>
<organism evidence="8 9">
    <name type="scientific">Coccidioides posadasii RMSCC 3488</name>
    <dbReference type="NCBI Taxonomy" id="454284"/>
    <lineage>
        <taxon>Eukaryota</taxon>
        <taxon>Fungi</taxon>
        <taxon>Dikarya</taxon>
        <taxon>Ascomycota</taxon>
        <taxon>Pezizomycotina</taxon>
        <taxon>Eurotiomycetes</taxon>
        <taxon>Eurotiomycetidae</taxon>
        <taxon>Onygenales</taxon>
        <taxon>Onygenaceae</taxon>
        <taxon>Coccidioides</taxon>
    </lineage>
</organism>
<reference evidence="8 9" key="1">
    <citation type="submission" date="2007-06" db="EMBL/GenBank/DDBJ databases">
        <title>The Genome Sequence of Coccidioides posadasii RMSCC_3488.</title>
        <authorList>
            <consortium name="Coccidioides Genome Resources Consortium"/>
            <consortium name="The Broad Institute Genome Sequencing Platform"/>
            <person name="Henn M.R."/>
            <person name="Sykes S."/>
            <person name="Young S."/>
            <person name="Jaffe D."/>
            <person name="Berlin A."/>
            <person name="Alvarez P."/>
            <person name="Butler J."/>
            <person name="Gnerre S."/>
            <person name="Grabherr M."/>
            <person name="Mauceli E."/>
            <person name="Brockman W."/>
            <person name="Kodira C."/>
            <person name="Alvarado L."/>
            <person name="Zeng Q."/>
            <person name="Crawford M."/>
            <person name="Antoine C."/>
            <person name="Devon K."/>
            <person name="Galgiani J."/>
            <person name="Orsborn K."/>
            <person name="Lewis M.L."/>
            <person name="Nusbaum C."/>
            <person name="Galagan J."/>
            <person name="Birren B."/>
        </authorList>
    </citation>
    <scope>NUCLEOTIDE SEQUENCE [LARGE SCALE GENOMIC DNA]</scope>
    <source>
        <strain evidence="8 9">RMSCC 3488</strain>
    </source>
</reference>
<keyword evidence="3 5" id="KW-0479">Metal-binding</keyword>
<evidence type="ECO:0000256" key="1">
    <source>
        <dbReference type="ARBA" id="ARBA00022490"/>
    </source>
</evidence>
<dbReference type="HAMAP" id="MF_03043">
    <property type="entry name" value="QTRT2"/>
    <property type="match status" value="1"/>
</dbReference>
<dbReference type="NCBIfam" id="TIGR00449">
    <property type="entry name" value="tgt_general"/>
    <property type="match status" value="1"/>
</dbReference>
<feature type="compositionally biased region" description="Basic and acidic residues" evidence="6">
    <location>
        <begin position="436"/>
        <end position="447"/>
    </location>
</feature>
<dbReference type="InterPro" id="IPR050852">
    <property type="entry name" value="Queuine_tRNA-ribosyltrfase"/>
</dbReference>
<dbReference type="SUPFAM" id="SSF51713">
    <property type="entry name" value="tRNA-guanine transglycosylase"/>
    <property type="match status" value="1"/>
</dbReference>
<gene>
    <name evidence="8" type="ORF">CPAG_03925</name>
</gene>
<evidence type="ECO:0000256" key="4">
    <source>
        <dbReference type="ARBA" id="ARBA00022833"/>
    </source>
</evidence>
<evidence type="ECO:0000259" key="7">
    <source>
        <dbReference type="Pfam" id="PF01702"/>
    </source>
</evidence>
<dbReference type="EMBL" id="DS268110">
    <property type="protein sequence ID" value="KMM67592.1"/>
    <property type="molecule type" value="Genomic_DNA"/>
</dbReference>
<dbReference type="VEuPathDB" id="FungiDB:CPAG_03925"/>
<comment type="cofactor">
    <cofactor evidence="5">
        <name>Zn(2+)</name>
        <dbReference type="ChEBI" id="CHEBI:29105"/>
    </cofactor>
    <text evidence="5">Binds 1 zinc ion per subunit.</text>
</comment>
<evidence type="ECO:0000313" key="9">
    <source>
        <dbReference type="Proteomes" id="UP000054567"/>
    </source>
</evidence>